<feature type="region of interest" description="Disordered" evidence="14">
    <location>
        <begin position="214"/>
        <end position="251"/>
    </location>
</feature>
<dbReference type="Proteomes" id="UP000664521">
    <property type="component" value="Unassembled WGS sequence"/>
</dbReference>
<dbReference type="PANTHER" id="PTHR47794">
    <property type="entry name" value="VACUOLAR PROTEIN SORTING-ASSOCIATED PROTEIN 27"/>
    <property type="match status" value="1"/>
</dbReference>
<sequence>MQLTDTCVKNGGSHFLTEIASKEFMDNLMSLLKAYGTAEPNDDVKSKILELIQTWATATEGRSDMFYIGEIYRTLQREGFRFPPRTEMASSMLDSSAPPEWIDSDVCMRCRTAFSFTNRKHHCRNCGNVFDGQCSTKSIPLPHLGIVQPVRVDDGCYARLMEKARGPLPERSLAKGNASIIRGRNPMQPRDARVDDAYDDDLKRALKMSLEEVNGHSNGGYVPQSQLQAQSSAPAANGNLTTKANDEEEDSELKAAIAASIKDMEEQKKQHAATLKKQNAKSTAPTKTSIVVPRNDYELTPVEAENINLFSTLVDRLQHQPPGAILREPQIQELYDSIGSLRPKLARSYGETMSKHDTLLDLHAKLATVVRYYDRMLEDRLSQTYSQHNLGSNRSHATQQTPSIYPSIPSEPPNGHERTENYYNMQPGTHADQYPQFQASFQGNPQWPSSYAQYDGGLQRESSAYGTASNSYEGTHLVQNPPSSVDPQNLHQWPTPQQDSAYAKGNAPQSFKHQHDISTQLQMQAPSMPPPQTPVMPQPSDAAVMYHQGSEEQVSPSQPQYQQRQEFNYPPSLPSPEQAQALPPQHFKHNVHPRQQPQPLHWQQSMNPSQASHSQLQNTSAYGTHQSYTQESFPSAPQHQLQPKAIEESLIEL</sequence>
<comment type="subunit">
    <text evidence="4 12">Component of the ESCRT-0 complex composed of HSE1 and VPS27.</text>
</comment>
<dbReference type="SUPFAM" id="SSF57903">
    <property type="entry name" value="FYVE/PHD zinc finger"/>
    <property type="match status" value="1"/>
</dbReference>
<dbReference type="Pfam" id="PF02809">
    <property type="entry name" value="UIM"/>
    <property type="match status" value="2"/>
</dbReference>
<dbReference type="FunFam" id="3.30.40.10:FF:000161">
    <property type="entry name" value="Vacuolar protein sorting-associated protein 27"/>
    <property type="match status" value="1"/>
</dbReference>
<dbReference type="InterPro" id="IPR003903">
    <property type="entry name" value="UIM_dom"/>
</dbReference>
<feature type="region of interest" description="Disordered" evidence="14">
    <location>
        <begin position="461"/>
        <end position="653"/>
    </location>
</feature>
<evidence type="ECO:0000259" key="15">
    <source>
        <dbReference type="PROSITE" id="PS50178"/>
    </source>
</evidence>
<proteinExistence type="inferred from homology"/>
<evidence type="ECO:0000256" key="6">
    <source>
        <dbReference type="ARBA" id="ARBA00022723"/>
    </source>
</evidence>
<dbReference type="OrthoDB" id="957735at2759"/>
<dbReference type="PANTHER" id="PTHR47794:SF1">
    <property type="entry name" value="VACUOLAR PROTEIN SORTING-ASSOCIATED PROTEIN 27"/>
    <property type="match status" value="1"/>
</dbReference>
<comment type="function">
    <text evidence="1 12">Component of the ESCRT-0 complex which is the sorting receptor for ubiquitinated cargo proteins at the multivesicular body (MVB) and recruits ESCRT-I to the MVB outer membrane.</text>
</comment>
<dbReference type="GO" id="GO:0008270">
    <property type="term" value="F:zinc ion binding"/>
    <property type="evidence" value="ECO:0007669"/>
    <property type="project" value="UniProtKB-KW"/>
</dbReference>
<evidence type="ECO:0000256" key="14">
    <source>
        <dbReference type="SAM" id="MobiDB-lite"/>
    </source>
</evidence>
<dbReference type="InterPro" id="IPR017073">
    <property type="entry name" value="HGS/VPS27"/>
</dbReference>
<feature type="domain" description="FYVE-type" evidence="15">
    <location>
        <begin position="101"/>
        <end position="161"/>
    </location>
</feature>
<evidence type="ECO:0000313" key="18">
    <source>
        <dbReference type="Proteomes" id="UP000664521"/>
    </source>
</evidence>
<dbReference type="Pfam" id="PF01363">
    <property type="entry name" value="FYVE"/>
    <property type="match status" value="1"/>
</dbReference>
<evidence type="ECO:0000256" key="10">
    <source>
        <dbReference type="ARBA" id="ARBA00022833"/>
    </source>
</evidence>
<dbReference type="GO" id="GO:0043328">
    <property type="term" value="P:protein transport to vacuole involved in ubiquitin-dependent protein catabolic process via the multivesicular body sorting pathway"/>
    <property type="evidence" value="ECO:0007669"/>
    <property type="project" value="TreeGrafter"/>
</dbReference>
<dbReference type="FunFam" id="1.20.5.1940:FF:000001">
    <property type="entry name" value="Vacuolar protein sorting-associated protein 27"/>
    <property type="match status" value="1"/>
</dbReference>
<evidence type="ECO:0000313" key="17">
    <source>
        <dbReference type="EMBL" id="CAF9906881.1"/>
    </source>
</evidence>
<dbReference type="CDD" id="cd15735">
    <property type="entry name" value="FYVE_spVPS27p_like"/>
    <property type="match status" value="1"/>
</dbReference>
<feature type="compositionally biased region" description="Pro residues" evidence="14">
    <location>
        <begin position="527"/>
        <end position="537"/>
    </location>
</feature>
<name>A0A8H3EGP6_9LECA</name>
<evidence type="ECO:0000256" key="2">
    <source>
        <dbReference type="ARBA" id="ARBA00004125"/>
    </source>
</evidence>
<feature type="compositionally biased region" description="Polar residues" evidence="14">
    <location>
        <begin position="593"/>
        <end position="641"/>
    </location>
</feature>
<dbReference type="InterPro" id="IPR011011">
    <property type="entry name" value="Znf_FYVE_PHD"/>
</dbReference>
<dbReference type="CDD" id="cd21385">
    <property type="entry name" value="GAT_Vps27"/>
    <property type="match status" value="1"/>
</dbReference>
<dbReference type="SMART" id="SM00064">
    <property type="entry name" value="FYVE"/>
    <property type="match status" value="1"/>
</dbReference>
<dbReference type="Gene3D" id="1.20.5.1940">
    <property type="match status" value="1"/>
</dbReference>
<protein>
    <recommendedName>
        <fullName evidence="5 12">Vacuolar protein sorting-associated protein 27</fullName>
    </recommendedName>
</protein>
<evidence type="ECO:0000256" key="11">
    <source>
        <dbReference type="ARBA" id="ARBA00023136"/>
    </source>
</evidence>
<keyword evidence="6" id="KW-0479">Metal-binding</keyword>
<dbReference type="Gene3D" id="6.10.140.100">
    <property type="match status" value="1"/>
</dbReference>
<organism evidence="17 18">
    <name type="scientific">Heterodermia speciosa</name>
    <dbReference type="NCBI Taxonomy" id="116794"/>
    <lineage>
        <taxon>Eukaryota</taxon>
        <taxon>Fungi</taxon>
        <taxon>Dikarya</taxon>
        <taxon>Ascomycota</taxon>
        <taxon>Pezizomycotina</taxon>
        <taxon>Lecanoromycetes</taxon>
        <taxon>OSLEUM clade</taxon>
        <taxon>Lecanoromycetidae</taxon>
        <taxon>Caliciales</taxon>
        <taxon>Physciaceae</taxon>
        <taxon>Heterodermia</taxon>
    </lineage>
</organism>
<comment type="subcellular location">
    <subcellularLocation>
        <location evidence="2 12">Endosome membrane</location>
        <topology evidence="2 12">Peripheral membrane protein</topology>
        <orientation evidence="2 12">Cytoplasmic side</orientation>
    </subcellularLocation>
</comment>
<evidence type="ECO:0000256" key="1">
    <source>
        <dbReference type="ARBA" id="ARBA00003067"/>
    </source>
</evidence>
<dbReference type="PROSITE" id="PS50178">
    <property type="entry name" value="ZF_FYVE"/>
    <property type="match status" value="1"/>
</dbReference>
<feature type="compositionally biased region" description="Polar residues" evidence="14">
    <location>
        <begin position="387"/>
        <end position="401"/>
    </location>
</feature>
<dbReference type="InterPro" id="IPR017455">
    <property type="entry name" value="Znf_FYVE-rel"/>
</dbReference>
<dbReference type="Gene3D" id="1.25.40.90">
    <property type="match status" value="1"/>
</dbReference>
<dbReference type="Pfam" id="PF00790">
    <property type="entry name" value="VHS"/>
    <property type="match status" value="1"/>
</dbReference>
<evidence type="ECO:0000256" key="13">
    <source>
        <dbReference type="PROSITE-ProRule" id="PRU00091"/>
    </source>
</evidence>
<keyword evidence="10" id="KW-0862">Zinc</keyword>
<reference evidence="17" key="1">
    <citation type="submission" date="2021-03" db="EMBL/GenBank/DDBJ databases">
        <authorList>
            <person name="Tagirdzhanova G."/>
        </authorList>
    </citation>
    <scope>NUCLEOTIDE SEQUENCE</scope>
</reference>
<gene>
    <name evidence="17" type="primary">VPS27</name>
    <name evidence="17" type="ORF">HETSPECPRED_006983</name>
</gene>
<dbReference type="GO" id="GO:0043130">
    <property type="term" value="F:ubiquitin binding"/>
    <property type="evidence" value="ECO:0007669"/>
    <property type="project" value="InterPro"/>
</dbReference>
<evidence type="ECO:0000256" key="8">
    <source>
        <dbReference type="ARBA" id="ARBA00022753"/>
    </source>
</evidence>
<dbReference type="GO" id="GO:0006623">
    <property type="term" value="P:protein targeting to vacuole"/>
    <property type="evidence" value="ECO:0007669"/>
    <property type="project" value="TreeGrafter"/>
</dbReference>
<feature type="region of interest" description="Disordered" evidence="14">
    <location>
        <begin position="387"/>
        <end position="431"/>
    </location>
</feature>
<dbReference type="InterPro" id="IPR013083">
    <property type="entry name" value="Znf_RING/FYVE/PHD"/>
</dbReference>
<accession>A0A8H3EGP6</accession>
<evidence type="ECO:0000256" key="7">
    <source>
        <dbReference type="ARBA" id="ARBA00022737"/>
    </source>
</evidence>
<feature type="domain" description="VHS" evidence="16">
    <location>
        <begin position="1"/>
        <end position="83"/>
    </location>
</feature>
<evidence type="ECO:0000256" key="5">
    <source>
        <dbReference type="ARBA" id="ARBA00017753"/>
    </source>
</evidence>
<comment type="caution">
    <text evidence="17">The sequence shown here is derived from an EMBL/GenBank/DDBJ whole genome shotgun (WGS) entry which is preliminary data.</text>
</comment>
<dbReference type="Gene3D" id="3.30.40.10">
    <property type="entry name" value="Zinc/RING finger domain, C3HC4 (zinc finger)"/>
    <property type="match status" value="1"/>
</dbReference>
<keyword evidence="8 12" id="KW-0967">Endosome</keyword>
<dbReference type="AlphaFoldDB" id="A0A8H3EGP6"/>
<dbReference type="SUPFAM" id="SSF48464">
    <property type="entry name" value="ENTH/VHS domain"/>
    <property type="match status" value="1"/>
</dbReference>
<feature type="compositionally biased region" description="Polar residues" evidence="14">
    <location>
        <begin position="461"/>
        <end position="500"/>
    </location>
</feature>
<keyword evidence="7" id="KW-0677">Repeat</keyword>
<dbReference type="InterPro" id="IPR002014">
    <property type="entry name" value="VHS_dom"/>
</dbReference>
<evidence type="ECO:0000259" key="16">
    <source>
        <dbReference type="PROSITE" id="PS50179"/>
    </source>
</evidence>
<dbReference type="GO" id="GO:0032266">
    <property type="term" value="F:phosphatidylinositol-3-phosphate binding"/>
    <property type="evidence" value="ECO:0007669"/>
    <property type="project" value="TreeGrafter"/>
</dbReference>
<dbReference type="InterPro" id="IPR000306">
    <property type="entry name" value="Znf_FYVE"/>
</dbReference>
<dbReference type="GO" id="GO:0010008">
    <property type="term" value="C:endosome membrane"/>
    <property type="evidence" value="ECO:0007669"/>
    <property type="project" value="UniProtKB-SubCell"/>
</dbReference>
<keyword evidence="18" id="KW-1185">Reference proteome</keyword>
<dbReference type="Pfam" id="PF21356">
    <property type="entry name" value="Vps27_GAT-like"/>
    <property type="match status" value="1"/>
</dbReference>
<evidence type="ECO:0000256" key="3">
    <source>
        <dbReference type="ARBA" id="ARBA00008597"/>
    </source>
</evidence>
<comment type="similarity">
    <text evidence="3 12">Belongs to the VPS27 family.</text>
</comment>
<dbReference type="PIRSF" id="PIRSF036956">
    <property type="entry name" value="Hrs_Vps27"/>
    <property type="match status" value="1"/>
</dbReference>
<feature type="compositionally biased region" description="Low complexity" evidence="14">
    <location>
        <begin position="223"/>
        <end position="236"/>
    </location>
</feature>
<dbReference type="PROSITE" id="PS50179">
    <property type="entry name" value="VHS"/>
    <property type="match status" value="1"/>
</dbReference>
<evidence type="ECO:0000256" key="12">
    <source>
        <dbReference type="PIRNR" id="PIRNR036956"/>
    </source>
</evidence>
<dbReference type="GO" id="GO:0033565">
    <property type="term" value="C:ESCRT-0 complex"/>
    <property type="evidence" value="ECO:0007669"/>
    <property type="project" value="TreeGrafter"/>
</dbReference>
<keyword evidence="9 13" id="KW-0863">Zinc-finger</keyword>
<dbReference type="InterPro" id="IPR049425">
    <property type="entry name" value="Vps27_GAT-like"/>
</dbReference>
<evidence type="ECO:0000256" key="9">
    <source>
        <dbReference type="ARBA" id="ARBA00022771"/>
    </source>
</evidence>
<keyword evidence="11 12" id="KW-0472">Membrane</keyword>
<dbReference type="InterPro" id="IPR008942">
    <property type="entry name" value="ENTH_VHS"/>
</dbReference>
<feature type="compositionally biased region" description="Polar residues" evidence="14">
    <location>
        <begin position="551"/>
        <end position="566"/>
    </location>
</feature>
<dbReference type="EMBL" id="CAJPDS010000005">
    <property type="protein sequence ID" value="CAF9906881.1"/>
    <property type="molecule type" value="Genomic_DNA"/>
</dbReference>
<evidence type="ECO:0000256" key="4">
    <source>
        <dbReference type="ARBA" id="ARBA00011446"/>
    </source>
</evidence>